<keyword evidence="2" id="KW-1185">Reference proteome</keyword>
<accession>A0ABX8BSY2</accession>
<dbReference type="SUPFAM" id="SSF56112">
    <property type="entry name" value="Protein kinase-like (PK-like)"/>
    <property type="match status" value="1"/>
</dbReference>
<proteinExistence type="predicted"/>
<protein>
    <submittedName>
        <fullName evidence="1">Uncharacterized protein</fullName>
    </submittedName>
</protein>
<organism evidence="1 2">
    <name type="scientific">Nocardiopsis changdeensis</name>
    <dbReference type="NCBI Taxonomy" id="2831969"/>
    <lineage>
        <taxon>Bacteria</taxon>
        <taxon>Bacillati</taxon>
        <taxon>Actinomycetota</taxon>
        <taxon>Actinomycetes</taxon>
        <taxon>Streptosporangiales</taxon>
        <taxon>Nocardiopsidaceae</taxon>
        <taxon>Nocardiopsis</taxon>
    </lineage>
</organism>
<evidence type="ECO:0000313" key="2">
    <source>
        <dbReference type="Proteomes" id="UP000676079"/>
    </source>
</evidence>
<dbReference type="RefSeq" id="WP_220560706.1">
    <property type="nucleotide sequence ID" value="NZ_CP074133.1"/>
</dbReference>
<evidence type="ECO:0000313" key="1">
    <source>
        <dbReference type="EMBL" id="QUX25194.1"/>
    </source>
</evidence>
<dbReference type="EMBL" id="CP074133">
    <property type="protein sequence ID" value="QUX25194.1"/>
    <property type="molecule type" value="Genomic_DNA"/>
</dbReference>
<name>A0ABX8BSY2_9ACTN</name>
<dbReference type="InterPro" id="IPR011009">
    <property type="entry name" value="Kinase-like_dom_sf"/>
</dbReference>
<reference evidence="1 2" key="1">
    <citation type="submission" date="2021-05" db="EMBL/GenBank/DDBJ databases">
        <title>Direct Submission.</title>
        <authorList>
            <person name="Li K."/>
            <person name="Gao J."/>
        </authorList>
    </citation>
    <scope>NUCLEOTIDE SEQUENCE [LARGE SCALE GENOMIC DNA]</scope>
    <source>
        <strain evidence="1 2">Mg02</strain>
    </source>
</reference>
<sequence>MNTPAFFPRIGRPLKHTRNRLYPIDTPRRSLIAKCMPDHGEARAEAAGHRLLREWYPVPALHHHIRLPGRSVLVYDRLPGGPDRGLLLDLLNTPDDGDHAALEAYMGELTAAYAGVFAKTAELTPPEAVVGKLYRDRAAPGGRLDRYYAGRDLPLTDTETGPKASDLARTGLYVNGRHYRLDWEGTRTWLRNAFDAPVWSAISQGDPTDVNLAAPLAWLDYDTAGRNAIAGEIADFSFHTAVLGGWLVPLLNPEAFVRHPATFDRVPANTPRISARLREGVLHIRFTDRLSATRRLALDRYWELFVRPIAARYFPGESLAQALRPYLAMRIIGVFDLARMTLEQRLYLLAKLALCATPDFSPQRFFDLEESSCPTP</sequence>
<gene>
    <name evidence="1" type="ORF">KGD84_13565</name>
</gene>
<dbReference type="Proteomes" id="UP000676079">
    <property type="component" value="Chromosome"/>
</dbReference>